<evidence type="ECO:0000313" key="9">
    <source>
        <dbReference type="EMBL" id="TWU35908.1"/>
    </source>
</evidence>
<evidence type="ECO:0000256" key="6">
    <source>
        <dbReference type="ARBA" id="ARBA00022989"/>
    </source>
</evidence>
<dbReference type="GO" id="GO:0009103">
    <property type="term" value="P:lipopolysaccharide biosynthetic process"/>
    <property type="evidence" value="ECO:0007669"/>
    <property type="project" value="UniProtKB-ARBA"/>
</dbReference>
<keyword evidence="6 8" id="KW-1133">Transmembrane helix</keyword>
<evidence type="ECO:0000256" key="1">
    <source>
        <dbReference type="ARBA" id="ARBA00004651"/>
    </source>
</evidence>
<dbReference type="GO" id="GO:0005886">
    <property type="term" value="C:plasma membrane"/>
    <property type="evidence" value="ECO:0007669"/>
    <property type="project" value="UniProtKB-SubCell"/>
</dbReference>
<protein>
    <submittedName>
        <fullName evidence="9">Uncharacterized protein</fullName>
    </submittedName>
</protein>
<evidence type="ECO:0000256" key="3">
    <source>
        <dbReference type="ARBA" id="ARBA00022676"/>
    </source>
</evidence>
<keyword evidence="4" id="KW-0808">Transferase</keyword>
<keyword evidence="2" id="KW-1003">Cell membrane</keyword>
<organism evidence="9 10">
    <name type="scientific">Novipirellula artificiosorum</name>
    <dbReference type="NCBI Taxonomy" id="2528016"/>
    <lineage>
        <taxon>Bacteria</taxon>
        <taxon>Pseudomonadati</taxon>
        <taxon>Planctomycetota</taxon>
        <taxon>Planctomycetia</taxon>
        <taxon>Pirellulales</taxon>
        <taxon>Pirellulaceae</taxon>
        <taxon>Novipirellula</taxon>
    </lineage>
</organism>
<accession>A0A5C6DGY9</accession>
<reference evidence="9 10" key="1">
    <citation type="submission" date="2019-02" db="EMBL/GenBank/DDBJ databases">
        <title>Deep-cultivation of Planctomycetes and their phenomic and genomic characterization uncovers novel biology.</title>
        <authorList>
            <person name="Wiegand S."/>
            <person name="Jogler M."/>
            <person name="Boedeker C."/>
            <person name="Pinto D."/>
            <person name="Vollmers J."/>
            <person name="Rivas-Marin E."/>
            <person name="Kohn T."/>
            <person name="Peeters S.H."/>
            <person name="Heuer A."/>
            <person name="Rast P."/>
            <person name="Oberbeckmann S."/>
            <person name="Bunk B."/>
            <person name="Jeske O."/>
            <person name="Meyerdierks A."/>
            <person name="Storesund J.E."/>
            <person name="Kallscheuer N."/>
            <person name="Luecker S."/>
            <person name="Lage O.M."/>
            <person name="Pohl T."/>
            <person name="Merkel B.J."/>
            <person name="Hornburger P."/>
            <person name="Mueller R.-W."/>
            <person name="Bruemmer F."/>
            <person name="Labrenz M."/>
            <person name="Spormann A.M."/>
            <person name="Op Den Camp H."/>
            <person name="Overmann J."/>
            <person name="Amann R."/>
            <person name="Jetten M.S.M."/>
            <person name="Mascher T."/>
            <person name="Medema M.H."/>
            <person name="Devos D.P."/>
            <person name="Kaster A.-K."/>
            <person name="Ovreas L."/>
            <person name="Rohde M."/>
            <person name="Galperin M.Y."/>
            <person name="Jogler C."/>
        </authorList>
    </citation>
    <scope>NUCLEOTIDE SEQUENCE [LARGE SCALE GENOMIC DNA]</scope>
    <source>
        <strain evidence="9 10">Poly41</strain>
    </source>
</reference>
<evidence type="ECO:0000256" key="4">
    <source>
        <dbReference type="ARBA" id="ARBA00022679"/>
    </source>
</evidence>
<dbReference type="InterPro" id="IPR050297">
    <property type="entry name" value="LipidA_mod_glycosyltrf_83"/>
</dbReference>
<dbReference type="PANTHER" id="PTHR33908:SF11">
    <property type="entry name" value="MEMBRANE PROTEIN"/>
    <property type="match status" value="1"/>
</dbReference>
<feature type="transmembrane region" description="Helical" evidence="8">
    <location>
        <begin position="373"/>
        <end position="390"/>
    </location>
</feature>
<keyword evidence="7 8" id="KW-0472">Membrane</keyword>
<evidence type="ECO:0000256" key="8">
    <source>
        <dbReference type="SAM" id="Phobius"/>
    </source>
</evidence>
<name>A0A5C6DGY9_9BACT</name>
<feature type="transmembrane region" description="Helical" evidence="8">
    <location>
        <begin position="340"/>
        <end position="361"/>
    </location>
</feature>
<evidence type="ECO:0000256" key="2">
    <source>
        <dbReference type="ARBA" id="ARBA00022475"/>
    </source>
</evidence>
<gene>
    <name evidence="9" type="ORF">Poly41_36600</name>
</gene>
<dbReference type="GO" id="GO:0016763">
    <property type="term" value="F:pentosyltransferase activity"/>
    <property type="evidence" value="ECO:0007669"/>
    <property type="project" value="TreeGrafter"/>
</dbReference>
<dbReference type="PANTHER" id="PTHR33908">
    <property type="entry name" value="MANNOSYLTRANSFERASE YKCB-RELATED"/>
    <property type="match status" value="1"/>
</dbReference>
<comment type="subcellular location">
    <subcellularLocation>
        <location evidence="1">Cell membrane</location>
        <topology evidence="1">Multi-pass membrane protein</topology>
    </subcellularLocation>
</comment>
<dbReference type="AlphaFoldDB" id="A0A5C6DGY9"/>
<evidence type="ECO:0000256" key="7">
    <source>
        <dbReference type="ARBA" id="ARBA00023136"/>
    </source>
</evidence>
<proteinExistence type="predicted"/>
<sequence>MLVNPDQLRQDPDAYKLIAETLSTTGVFGLPSPSDEAANPTAKATAFRPPLYPYVLSWLVTDQGLHLGLVGLLHVVLGSVTVACTLSISQTLIDGGRIGLVSIVAAGLVAVDPILLQQSSLVMTETLAVALASGVIWLWASKLVPFPSIGWAILLGLLLALAYLCRPTFLVWAVLLIPCLLWSTRTSFRHRMLMPLAAGAVVAVTVGAWTARNVRAVGHPVWATTHGGYTLLLANNPSFYEYLRDGSFTQAWDASPFLAAYDHRFEGDPNRLEFWQQDWADRPVAIKTPSSMTEHGEDQVAYEAAMATIKRQPRMFVWSCVVRLARLWTPMPHSTPARSWLPIVAVTTYYGVLSIAFVVGLGRIGRQVFDARWWAILTLFLTLSAVHAVYWTNMRMRSPATAGLAVIAARGLIRHRSEPNPTP</sequence>
<evidence type="ECO:0000256" key="5">
    <source>
        <dbReference type="ARBA" id="ARBA00022692"/>
    </source>
</evidence>
<dbReference type="Proteomes" id="UP000319143">
    <property type="component" value="Unassembled WGS sequence"/>
</dbReference>
<dbReference type="EMBL" id="SJPV01000006">
    <property type="protein sequence ID" value="TWU35908.1"/>
    <property type="molecule type" value="Genomic_DNA"/>
</dbReference>
<feature type="transmembrane region" description="Helical" evidence="8">
    <location>
        <begin position="65"/>
        <end position="86"/>
    </location>
</feature>
<keyword evidence="10" id="KW-1185">Reference proteome</keyword>
<keyword evidence="5 8" id="KW-0812">Transmembrane</keyword>
<feature type="transmembrane region" description="Helical" evidence="8">
    <location>
        <begin position="98"/>
        <end position="116"/>
    </location>
</feature>
<feature type="transmembrane region" description="Helical" evidence="8">
    <location>
        <begin position="192"/>
        <end position="211"/>
    </location>
</feature>
<keyword evidence="3" id="KW-0328">Glycosyltransferase</keyword>
<evidence type="ECO:0000313" key="10">
    <source>
        <dbReference type="Proteomes" id="UP000319143"/>
    </source>
</evidence>
<comment type="caution">
    <text evidence="9">The sequence shown here is derived from an EMBL/GenBank/DDBJ whole genome shotgun (WGS) entry which is preliminary data.</text>
</comment>
<feature type="transmembrane region" description="Helical" evidence="8">
    <location>
        <begin position="122"/>
        <end position="139"/>
    </location>
</feature>